<keyword evidence="1" id="KW-0812">Transmembrane</keyword>
<proteinExistence type="predicted"/>
<evidence type="ECO:0000256" key="1">
    <source>
        <dbReference type="SAM" id="Phobius"/>
    </source>
</evidence>
<feature type="transmembrane region" description="Helical" evidence="1">
    <location>
        <begin position="15"/>
        <end position="34"/>
    </location>
</feature>
<keyword evidence="1" id="KW-1133">Transmembrane helix</keyword>
<reference evidence="2 3" key="1">
    <citation type="submission" date="2020-02" db="EMBL/GenBank/DDBJ databases">
        <title>Draft Genome Sequence of Verrucosispora sp. Strain CWR15, Isolated from Gulf of Mexico Sponge.</title>
        <authorList>
            <person name="Kennedy S.J."/>
            <person name="Cella E."/>
            <person name="Azarian T."/>
            <person name="Baker B.J."/>
            <person name="Shaw L.N."/>
        </authorList>
    </citation>
    <scope>NUCLEOTIDE SEQUENCE [LARGE SCALE GENOMIC DNA]</scope>
    <source>
        <strain evidence="2 3">CWR15</strain>
    </source>
</reference>
<dbReference type="RefSeq" id="WP_164446259.1">
    <property type="nucleotide sequence ID" value="NZ_SAIY01000002.1"/>
</dbReference>
<sequence length="173" mass="18113">MKSLHFSHNSREARVAAIMTVIAVWSMLLMSACAKRPPSPAWMAPAGYTQVSHDRTATADNFLWIDGRAGSGCWLVEARELGGSETLGSVSACSSKKTTSAALILESIVGVVAEDAATSVLMTPSDGGKPVTADVHDQVFLAPKGAIGKGDRLIINIMGSQLETIASVEVKVT</sequence>
<keyword evidence="1" id="KW-0472">Membrane</keyword>
<comment type="caution">
    <text evidence="2">The sequence shown here is derived from an EMBL/GenBank/DDBJ whole genome shotgun (WGS) entry which is preliminary data.</text>
</comment>
<dbReference type="EMBL" id="SAIY01000002">
    <property type="protein sequence ID" value="NGM12380.1"/>
    <property type="molecule type" value="Genomic_DNA"/>
</dbReference>
<dbReference type="PROSITE" id="PS51257">
    <property type="entry name" value="PROKAR_LIPOPROTEIN"/>
    <property type="match status" value="1"/>
</dbReference>
<evidence type="ECO:0000313" key="3">
    <source>
        <dbReference type="Proteomes" id="UP000478148"/>
    </source>
</evidence>
<accession>A0A6M1L3D9</accession>
<gene>
    <name evidence="2" type="ORF">ENC19_06705</name>
</gene>
<dbReference type="Proteomes" id="UP000478148">
    <property type="component" value="Unassembled WGS sequence"/>
</dbReference>
<evidence type="ECO:0000313" key="2">
    <source>
        <dbReference type="EMBL" id="NGM12380.1"/>
    </source>
</evidence>
<name>A0A6M1L3D9_9ACTN</name>
<keyword evidence="3" id="KW-1185">Reference proteome</keyword>
<dbReference type="AlphaFoldDB" id="A0A6M1L3D9"/>
<protein>
    <submittedName>
        <fullName evidence="2">Uncharacterized protein</fullName>
    </submittedName>
</protein>
<organism evidence="2 3">
    <name type="scientific">Verrucosispora sioxanthis</name>
    <dbReference type="NCBI Taxonomy" id="2499994"/>
    <lineage>
        <taxon>Bacteria</taxon>
        <taxon>Bacillati</taxon>
        <taxon>Actinomycetota</taxon>
        <taxon>Actinomycetes</taxon>
        <taxon>Micromonosporales</taxon>
        <taxon>Micromonosporaceae</taxon>
        <taxon>Micromonospora</taxon>
    </lineage>
</organism>